<feature type="transmembrane region" description="Helical" evidence="6">
    <location>
        <begin position="380"/>
        <end position="401"/>
    </location>
</feature>
<dbReference type="PANTHER" id="PTHR42770">
    <property type="entry name" value="AMINO ACID TRANSPORTER-RELATED"/>
    <property type="match status" value="1"/>
</dbReference>
<keyword evidence="5 6" id="KW-0472">Membrane</keyword>
<evidence type="ECO:0000256" key="6">
    <source>
        <dbReference type="SAM" id="Phobius"/>
    </source>
</evidence>
<name>A0A7C9LJR9_9RHOB</name>
<dbReference type="RefSeq" id="WP_273247900.1">
    <property type="nucleotide sequence ID" value="NZ_VENJ01000002.1"/>
</dbReference>
<comment type="subcellular location">
    <subcellularLocation>
        <location evidence="1">Cell membrane</location>
        <topology evidence="1">Multi-pass membrane protein</topology>
    </subcellularLocation>
</comment>
<dbReference type="InterPro" id="IPR050367">
    <property type="entry name" value="APC_superfamily"/>
</dbReference>
<gene>
    <name evidence="7" type="ORF">FH759_01815</name>
</gene>
<evidence type="ECO:0000256" key="5">
    <source>
        <dbReference type="ARBA" id="ARBA00023136"/>
    </source>
</evidence>
<feature type="transmembrane region" description="Helical" evidence="6">
    <location>
        <begin position="228"/>
        <end position="248"/>
    </location>
</feature>
<keyword evidence="3 6" id="KW-0812">Transmembrane</keyword>
<feature type="transmembrane region" description="Helical" evidence="6">
    <location>
        <begin position="188"/>
        <end position="208"/>
    </location>
</feature>
<dbReference type="PIRSF" id="PIRSF006060">
    <property type="entry name" value="AA_transporter"/>
    <property type="match status" value="1"/>
</dbReference>
<feature type="transmembrane region" description="Helical" evidence="6">
    <location>
        <begin position="93"/>
        <end position="115"/>
    </location>
</feature>
<organism evidence="7 8">
    <name type="scientific">Sediminimonas qiaohouensis</name>
    <dbReference type="NCBI Taxonomy" id="552061"/>
    <lineage>
        <taxon>Bacteria</taxon>
        <taxon>Pseudomonadati</taxon>
        <taxon>Pseudomonadota</taxon>
        <taxon>Alphaproteobacteria</taxon>
        <taxon>Rhodobacterales</taxon>
        <taxon>Roseobacteraceae</taxon>
        <taxon>Sediminimonas</taxon>
    </lineage>
</organism>
<feature type="transmembrane region" description="Helical" evidence="6">
    <location>
        <begin position="317"/>
        <end position="341"/>
    </location>
</feature>
<evidence type="ECO:0000256" key="3">
    <source>
        <dbReference type="ARBA" id="ARBA00022692"/>
    </source>
</evidence>
<dbReference type="EMBL" id="VENJ01000002">
    <property type="protein sequence ID" value="MTJ03419.1"/>
    <property type="molecule type" value="Genomic_DNA"/>
</dbReference>
<proteinExistence type="predicted"/>
<feature type="transmembrane region" description="Helical" evidence="6">
    <location>
        <begin position="121"/>
        <end position="146"/>
    </location>
</feature>
<evidence type="ECO:0000256" key="2">
    <source>
        <dbReference type="ARBA" id="ARBA00022475"/>
    </source>
</evidence>
<keyword evidence="4 6" id="KW-1133">Transmembrane helix</keyword>
<evidence type="ECO:0000313" key="8">
    <source>
        <dbReference type="Proteomes" id="UP000483078"/>
    </source>
</evidence>
<reference evidence="7 8" key="1">
    <citation type="submission" date="2019-06" db="EMBL/GenBank/DDBJ databases">
        <title>Enrichment of Autotrophic Halophilic Microorganisms from Red Sea Brine Pool Using Microbial Electrosynthesis System.</title>
        <authorList>
            <person name="Alqahtani M.F."/>
            <person name="Bajracharya S."/>
            <person name="Katuri K.P."/>
            <person name="Ali M."/>
            <person name="Saikaly P.E."/>
        </authorList>
    </citation>
    <scope>NUCLEOTIDE SEQUENCE [LARGE SCALE GENOMIC DNA]</scope>
    <source>
        <strain evidence="7">MES6</strain>
    </source>
</reference>
<dbReference type="PANTHER" id="PTHR42770:SF11">
    <property type="entry name" value="INNER MEMBRANE TRANSPORT PROTEIN YBAT"/>
    <property type="match status" value="1"/>
</dbReference>
<feature type="transmembrane region" description="Helical" evidence="6">
    <location>
        <begin position="347"/>
        <end position="368"/>
    </location>
</feature>
<feature type="transmembrane region" description="Helical" evidence="6">
    <location>
        <begin position="153"/>
        <end position="173"/>
    </location>
</feature>
<evidence type="ECO:0000256" key="1">
    <source>
        <dbReference type="ARBA" id="ARBA00004651"/>
    </source>
</evidence>
<dbReference type="InterPro" id="IPR002293">
    <property type="entry name" value="AA/rel_permease1"/>
</dbReference>
<sequence>MAQPTAQQKAQPTLKRRIGLGLLTAYGVGVMVGAGIYVLVGAVAAQAGTYAPLAFVLAGLIAAPSALSYAELSTRMPEAAGEAAFVERGLRSHALSLLVGLAIVAAGTVSAAAVLRGGVGYLTSVVPLPTLATTLVVGAALVLVALIGVLESLTVAAIFTALEVLGLALVIWAGTTAVPTVEWQAPQVIGWTGVGAGATLAFFAFIGFEDIVNMAEEVKQPERTMPRAILLSLLITAALYGLVAWAAVRAVPVADLVASEQPLALVWARATGGSAAPLALIAVAAALNGVLAQMVMASRVLFGLGRRSPALKVFHRAHPLFGTPILATSAVGAVVLIGALALPVAALAGATSAILLGVFVLVNAALIGVKRQTPEASFRVPMIVPVVGLIASVAALLMLLGGGA</sequence>
<evidence type="ECO:0000256" key="4">
    <source>
        <dbReference type="ARBA" id="ARBA00022989"/>
    </source>
</evidence>
<protein>
    <submittedName>
        <fullName evidence="7">Amino acid permease</fullName>
    </submittedName>
</protein>
<evidence type="ECO:0000313" key="7">
    <source>
        <dbReference type="EMBL" id="MTJ03419.1"/>
    </source>
</evidence>
<dbReference type="Pfam" id="PF13520">
    <property type="entry name" value="AA_permease_2"/>
    <property type="match status" value="1"/>
</dbReference>
<dbReference type="Gene3D" id="1.20.1740.10">
    <property type="entry name" value="Amino acid/polyamine transporter I"/>
    <property type="match status" value="1"/>
</dbReference>
<feature type="transmembrane region" description="Helical" evidence="6">
    <location>
        <begin position="50"/>
        <end position="72"/>
    </location>
</feature>
<feature type="transmembrane region" description="Helical" evidence="6">
    <location>
        <begin position="275"/>
        <end position="296"/>
    </location>
</feature>
<dbReference type="GO" id="GO:0005886">
    <property type="term" value="C:plasma membrane"/>
    <property type="evidence" value="ECO:0007669"/>
    <property type="project" value="UniProtKB-SubCell"/>
</dbReference>
<dbReference type="Proteomes" id="UP000483078">
    <property type="component" value="Unassembled WGS sequence"/>
</dbReference>
<accession>A0A7C9LJR9</accession>
<dbReference type="AlphaFoldDB" id="A0A7C9LJR9"/>
<feature type="transmembrane region" description="Helical" evidence="6">
    <location>
        <begin position="20"/>
        <end position="44"/>
    </location>
</feature>
<dbReference type="GO" id="GO:0022857">
    <property type="term" value="F:transmembrane transporter activity"/>
    <property type="evidence" value="ECO:0007669"/>
    <property type="project" value="InterPro"/>
</dbReference>
<keyword evidence="2" id="KW-1003">Cell membrane</keyword>
<comment type="caution">
    <text evidence="7">The sequence shown here is derived from an EMBL/GenBank/DDBJ whole genome shotgun (WGS) entry which is preliminary data.</text>
</comment>